<evidence type="ECO:0000313" key="2">
    <source>
        <dbReference type="Proteomes" id="UP000828048"/>
    </source>
</evidence>
<name>A0ACB7ZDV8_9ERIC</name>
<keyword evidence="2" id="KW-1185">Reference proteome</keyword>
<proteinExistence type="predicted"/>
<evidence type="ECO:0000313" key="1">
    <source>
        <dbReference type="EMBL" id="KAH7863938.1"/>
    </source>
</evidence>
<accession>A0ACB7ZDV8</accession>
<organism evidence="1 2">
    <name type="scientific">Vaccinium darrowii</name>
    <dbReference type="NCBI Taxonomy" id="229202"/>
    <lineage>
        <taxon>Eukaryota</taxon>
        <taxon>Viridiplantae</taxon>
        <taxon>Streptophyta</taxon>
        <taxon>Embryophyta</taxon>
        <taxon>Tracheophyta</taxon>
        <taxon>Spermatophyta</taxon>
        <taxon>Magnoliopsida</taxon>
        <taxon>eudicotyledons</taxon>
        <taxon>Gunneridae</taxon>
        <taxon>Pentapetalae</taxon>
        <taxon>asterids</taxon>
        <taxon>Ericales</taxon>
        <taxon>Ericaceae</taxon>
        <taxon>Vaccinioideae</taxon>
        <taxon>Vaccinieae</taxon>
        <taxon>Vaccinium</taxon>
    </lineage>
</organism>
<gene>
    <name evidence="1" type="ORF">Vadar_023835</name>
</gene>
<reference evidence="1 2" key="1">
    <citation type="journal article" date="2021" name="Hortic Res">
        <title>High-quality reference genome and annotation aids understanding of berry development for evergreen blueberry (Vaccinium darrowii).</title>
        <authorList>
            <person name="Yu J."/>
            <person name="Hulse-Kemp A.M."/>
            <person name="Babiker E."/>
            <person name="Staton M."/>
        </authorList>
    </citation>
    <scope>NUCLEOTIDE SEQUENCE [LARGE SCALE GENOMIC DNA]</scope>
    <source>
        <strain evidence="2">cv. NJ 8807/NJ 8810</strain>
        <tissue evidence="1">Young leaf</tissue>
    </source>
</reference>
<dbReference type="EMBL" id="CM037162">
    <property type="protein sequence ID" value="KAH7863938.1"/>
    <property type="molecule type" value="Genomic_DNA"/>
</dbReference>
<comment type="caution">
    <text evidence="1">The sequence shown here is derived from an EMBL/GenBank/DDBJ whole genome shotgun (WGS) entry which is preliminary data.</text>
</comment>
<sequence length="139" mass="16480">MVFVESAIGSDHNTLVLNTEVPLMKVGKPFRFESFWVTEDSYSDVIMDAWNQGQNGSLMFVVCKKLQACKVQLKAWSKQNFGNLWLRIDEAKEQLTCLQHHLEKGFNPDMVIEERRLQKVLEDFWQKDAMYWHQRKRIK</sequence>
<protein>
    <submittedName>
        <fullName evidence="1">Uncharacterized protein</fullName>
    </submittedName>
</protein>
<dbReference type="Proteomes" id="UP000828048">
    <property type="component" value="Chromosome 12"/>
</dbReference>